<accession>A0A2H1K490</accession>
<evidence type="ECO:0000313" key="2">
    <source>
        <dbReference type="EMBL" id="SMX94459.1"/>
    </source>
</evidence>
<feature type="region of interest" description="Disordered" evidence="1">
    <location>
        <begin position="106"/>
        <end position="174"/>
    </location>
</feature>
<name>A0A2H1K490_BREAU</name>
<organism evidence="2 3">
    <name type="scientific">Brevibacterium aurantiacum</name>
    <dbReference type="NCBI Taxonomy" id="273384"/>
    <lineage>
        <taxon>Bacteria</taxon>
        <taxon>Bacillati</taxon>
        <taxon>Actinomycetota</taxon>
        <taxon>Actinomycetes</taxon>
        <taxon>Micrococcales</taxon>
        <taxon>Brevibacteriaceae</taxon>
        <taxon>Brevibacterium</taxon>
    </lineage>
</organism>
<sequence>MALARFDPGAWCPRNECHCVSRGNRTLAGILRNRSPRMEPCDPPPFSWPPTSQHQGSDVGGDQERHSCRGTWLGSDGRSGTRLWIHTDPLPLTIRSAPCDRSEFLQVTSAPSPGHPPQPSSGRPVRSRALARVATAGAQRGFLTGDSGRTGAPVRDINLMPSDTPPRRPDDPRLCVSRRPVLLRAAPIRKVR</sequence>
<dbReference type="Proteomes" id="UP000234300">
    <property type="component" value="Unassembled WGS sequence"/>
</dbReference>
<evidence type="ECO:0000256" key="1">
    <source>
        <dbReference type="SAM" id="MobiDB-lite"/>
    </source>
</evidence>
<gene>
    <name evidence="2" type="ORF">BAURA86_02383</name>
</gene>
<feature type="region of interest" description="Disordered" evidence="1">
    <location>
        <begin position="33"/>
        <end position="66"/>
    </location>
</feature>
<dbReference type="AlphaFoldDB" id="A0A2H1K490"/>
<evidence type="ECO:0000313" key="3">
    <source>
        <dbReference type="Proteomes" id="UP000234300"/>
    </source>
</evidence>
<proteinExistence type="predicted"/>
<dbReference type="EMBL" id="FXZI01000008">
    <property type="protein sequence ID" value="SMX94459.1"/>
    <property type="molecule type" value="Genomic_DNA"/>
</dbReference>
<protein>
    <submittedName>
        <fullName evidence="2">Uncharacterized protein</fullName>
    </submittedName>
</protein>
<reference evidence="2 3" key="1">
    <citation type="submission" date="2017-03" db="EMBL/GenBank/DDBJ databases">
        <authorList>
            <person name="Afonso C.L."/>
            <person name="Miller P.J."/>
            <person name="Scott M.A."/>
            <person name="Spackman E."/>
            <person name="Goraichik I."/>
            <person name="Dimitrov K.M."/>
            <person name="Suarez D.L."/>
            <person name="Swayne D.E."/>
        </authorList>
    </citation>
    <scope>NUCLEOTIDE SEQUENCE [LARGE SCALE GENOMIC DNA]</scope>
    <source>
        <strain evidence="3">8(6)</strain>
    </source>
</reference>